<comment type="subcellular location">
    <subcellularLocation>
        <location evidence="1">Cell membrane</location>
        <topology evidence="1">Multi-pass membrane protein</topology>
    </subcellularLocation>
</comment>
<feature type="transmembrane region" description="Helical" evidence="11">
    <location>
        <begin position="97"/>
        <end position="114"/>
    </location>
</feature>
<evidence type="ECO:0000256" key="8">
    <source>
        <dbReference type="ARBA" id="ARBA00023180"/>
    </source>
</evidence>
<feature type="transmembrane region" description="Helical" evidence="11">
    <location>
        <begin position="294"/>
        <end position="317"/>
    </location>
</feature>
<dbReference type="AlphaFoldDB" id="A0AAN9B5R2"/>
<proteinExistence type="predicted"/>
<keyword evidence="8" id="KW-0325">Glycoprotein</keyword>
<dbReference type="GO" id="GO:0007214">
    <property type="term" value="P:gamma-aminobutyric acid signaling pathway"/>
    <property type="evidence" value="ECO:0007669"/>
    <property type="project" value="TreeGrafter"/>
</dbReference>
<feature type="transmembrane region" description="Helical" evidence="11">
    <location>
        <begin position="229"/>
        <end position="251"/>
    </location>
</feature>
<evidence type="ECO:0000313" key="13">
    <source>
        <dbReference type="EMBL" id="KAK7099412.1"/>
    </source>
</evidence>
<dbReference type="PRINTS" id="PR01176">
    <property type="entry name" value="GABABRECEPTR"/>
</dbReference>
<evidence type="ECO:0000256" key="3">
    <source>
        <dbReference type="ARBA" id="ARBA00022692"/>
    </source>
</evidence>
<dbReference type="Proteomes" id="UP001374579">
    <property type="component" value="Unassembled WGS sequence"/>
</dbReference>
<dbReference type="InterPro" id="IPR002455">
    <property type="entry name" value="GPCR3_GABA-B"/>
</dbReference>
<keyword evidence="6 11" id="KW-0472">Membrane</keyword>
<dbReference type="PROSITE" id="PS50259">
    <property type="entry name" value="G_PROTEIN_RECEP_F3_4"/>
    <property type="match status" value="1"/>
</dbReference>
<feature type="region of interest" description="Disordered" evidence="10">
    <location>
        <begin position="340"/>
        <end position="366"/>
    </location>
</feature>
<dbReference type="PRINTS" id="PR01177">
    <property type="entry name" value="GABAB1RECPTR"/>
</dbReference>
<dbReference type="CDD" id="cd15047">
    <property type="entry name" value="7tmC_GABA-B-like"/>
    <property type="match status" value="1"/>
</dbReference>
<dbReference type="GO" id="GO:0004965">
    <property type="term" value="F:G protein-coupled GABA receptor activity"/>
    <property type="evidence" value="ECO:0007669"/>
    <property type="project" value="InterPro"/>
</dbReference>
<evidence type="ECO:0000256" key="9">
    <source>
        <dbReference type="ARBA" id="ARBA00023224"/>
    </source>
</evidence>
<evidence type="ECO:0000256" key="7">
    <source>
        <dbReference type="ARBA" id="ARBA00023170"/>
    </source>
</evidence>
<sequence length="428" mass="47264">MSVCSTDGGRRPIGRMEPNTTVLKLETTTQVKWKGKRKPRDGYQRMHTIRFLPLTSMVLISVLSAIGFLVTCGFIGFNIRFANLQCIKLSSPNMNNVVSVGCGIGYISVIMFGIDGRQLASEAVGIMCHARLFVLCVAYSLAFGALFFKTWRVHRIMANKRLEKITLKDRHLLAWIFGLVGLDVVFLAIWASVDPLQRQLAFLPLEVDSADSDVILVPFIEKCTCEHEVYWLGAMLVYKGLLLLFGLFLAWGTRSIQVPALNDSKYIGMSVYNLAVICVVGVPVGFLINDEYFVGNYIISSVFIIVAVTITLCFVFVPKLHTVYHNPSGEVDLRFGTNPTTTNPFSMSGNRVDRRGGGGGGRPHDDLLTATATSGRVAPVTQAALQIAQQHRLEKMLAERDSQIVQLKHELISMRNVSDSAIGVESVI</sequence>
<dbReference type="InterPro" id="IPR017979">
    <property type="entry name" value="GPCR_3_CS"/>
</dbReference>
<keyword evidence="3 11" id="KW-0812">Transmembrane</keyword>
<evidence type="ECO:0000256" key="2">
    <source>
        <dbReference type="ARBA" id="ARBA00022475"/>
    </source>
</evidence>
<keyword evidence="7" id="KW-0675">Receptor</keyword>
<reference evidence="13 14" key="1">
    <citation type="submission" date="2024-02" db="EMBL/GenBank/DDBJ databases">
        <title>Chromosome-scale genome assembly of the rough periwinkle Littorina saxatilis.</title>
        <authorList>
            <person name="De Jode A."/>
            <person name="Faria R."/>
            <person name="Formenti G."/>
            <person name="Sims Y."/>
            <person name="Smith T.P."/>
            <person name="Tracey A."/>
            <person name="Wood J.M.D."/>
            <person name="Zagrodzka Z.B."/>
            <person name="Johannesson K."/>
            <person name="Butlin R.K."/>
            <person name="Leder E.H."/>
        </authorList>
    </citation>
    <scope>NUCLEOTIDE SEQUENCE [LARGE SCALE GENOMIC DNA]</scope>
    <source>
        <strain evidence="13">Snail1</strain>
        <tissue evidence="13">Muscle</tissue>
    </source>
</reference>
<keyword evidence="14" id="KW-1185">Reference proteome</keyword>
<keyword evidence="4 11" id="KW-1133">Transmembrane helix</keyword>
<comment type="caution">
    <text evidence="13">The sequence shown here is derived from an EMBL/GenBank/DDBJ whole genome shotgun (WGS) entry which is preliminary data.</text>
</comment>
<feature type="transmembrane region" description="Helical" evidence="11">
    <location>
        <begin position="130"/>
        <end position="151"/>
    </location>
</feature>
<dbReference type="PANTHER" id="PTHR10519:SF74">
    <property type="entry name" value="GAMMA-AMINOBUTYRIC ACID TYPE B RECEPTOR SUBUNIT 2"/>
    <property type="match status" value="1"/>
</dbReference>
<dbReference type="PROSITE" id="PS00981">
    <property type="entry name" value="G_PROTEIN_RECEP_F3_3"/>
    <property type="match status" value="1"/>
</dbReference>
<feature type="compositionally biased region" description="Basic and acidic residues" evidence="10">
    <location>
        <begin position="351"/>
        <end position="366"/>
    </location>
</feature>
<evidence type="ECO:0000256" key="11">
    <source>
        <dbReference type="SAM" id="Phobius"/>
    </source>
</evidence>
<evidence type="ECO:0000256" key="4">
    <source>
        <dbReference type="ARBA" id="ARBA00022989"/>
    </source>
</evidence>
<feature type="domain" description="G-protein coupled receptors family 3 profile" evidence="12">
    <location>
        <begin position="128"/>
        <end position="331"/>
    </location>
</feature>
<evidence type="ECO:0000259" key="12">
    <source>
        <dbReference type="PROSITE" id="PS50259"/>
    </source>
</evidence>
<keyword evidence="2" id="KW-1003">Cell membrane</keyword>
<evidence type="ECO:0000256" key="10">
    <source>
        <dbReference type="SAM" id="MobiDB-lite"/>
    </source>
</evidence>
<evidence type="ECO:0000256" key="1">
    <source>
        <dbReference type="ARBA" id="ARBA00004651"/>
    </source>
</evidence>
<feature type="transmembrane region" description="Helical" evidence="11">
    <location>
        <begin position="51"/>
        <end position="77"/>
    </location>
</feature>
<accession>A0AAN9B5R2</accession>
<evidence type="ECO:0000256" key="6">
    <source>
        <dbReference type="ARBA" id="ARBA00023136"/>
    </source>
</evidence>
<feature type="compositionally biased region" description="Polar residues" evidence="10">
    <location>
        <begin position="340"/>
        <end position="349"/>
    </location>
</feature>
<organism evidence="13 14">
    <name type="scientific">Littorina saxatilis</name>
    <dbReference type="NCBI Taxonomy" id="31220"/>
    <lineage>
        <taxon>Eukaryota</taxon>
        <taxon>Metazoa</taxon>
        <taxon>Spiralia</taxon>
        <taxon>Lophotrochozoa</taxon>
        <taxon>Mollusca</taxon>
        <taxon>Gastropoda</taxon>
        <taxon>Caenogastropoda</taxon>
        <taxon>Littorinimorpha</taxon>
        <taxon>Littorinoidea</taxon>
        <taxon>Littorinidae</taxon>
        <taxon>Littorina</taxon>
    </lineage>
</organism>
<feature type="transmembrane region" description="Helical" evidence="11">
    <location>
        <begin position="172"/>
        <end position="193"/>
    </location>
</feature>
<gene>
    <name evidence="13" type="ORF">V1264_003554</name>
</gene>
<dbReference type="InterPro" id="IPR017978">
    <property type="entry name" value="GPCR_3_C"/>
</dbReference>
<protein>
    <recommendedName>
        <fullName evidence="12">G-protein coupled receptors family 3 profile domain-containing protein</fullName>
    </recommendedName>
</protein>
<evidence type="ECO:0000256" key="5">
    <source>
        <dbReference type="ARBA" id="ARBA00023040"/>
    </source>
</evidence>
<dbReference type="PANTHER" id="PTHR10519">
    <property type="entry name" value="GABA-B RECEPTOR"/>
    <property type="match status" value="1"/>
</dbReference>
<dbReference type="GO" id="GO:0038039">
    <property type="term" value="C:G protein-coupled receptor heterodimeric complex"/>
    <property type="evidence" value="ECO:0007669"/>
    <property type="project" value="TreeGrafter"/>
</dbReference>
<evidence type="ECO:0000313" key="14">
    <source>
        <dbReference type="Proteomes" id="UP001374579"/>
    </source>
</evidence>
<dbReference type="EMBL" id="JBAMIC010000012">
    <property type="protein sequence ID" value="KAK7099412.1"/>
    <property type="molecule type" value="Genomic_DNA"/>
</dbReference>
<keyword evidence="5" id="KW-0297">G-protein coupled receptor</keyword>
<feature type="transmembrane region" description="Helical" evidence="11">
    <location>
        <begin position="271"/>
        <end position="288"/>
    </location>
</feature>
<keyword evidence="9" id="KW-0807">Transducer</keyword>
<name>A0AAN9B5R2_9CAEN</name>
<dbReference type="Pfam" id="PF00003">
    <property type="entry name" value="7tm_3"/>
    <property type="match status" value="1"/>
</dbReference>